<dbReference type="InterPro" id="IPR002734">
    <property type="entry name" value="RibDG_C"/>
</dbReference>
<dbReference type="Gene3D" id="3.40.430.10">
    <property type="entry name" value="Dihydrofolate Reductase, subunit A"/>
    <property type="match status" value="1"/>
</dbReference>
<evidence type="ECO:0000256" key="2">
    <source>
        <dbReference type="ARBA" id="ARBA00022857"/>
    </source>
</evidence>
<organism evidence="5 6">
    <name type="scientific">Isoptericola halotolerans</name>
    <dbReference type="NCBI Taxonomy" id="300560"/>
    <lineage>
        <taxon>Bacteria</taxon>
        <taxon>Bacillati</taxon>
        <taxon>Actinomycetota</taxon>
        <taxon>Actinomycetes</taxon>
        <taxon>Micrococcales</taxon>
        <taxon>Promicromonosporaceae</taxon>
        <taxon>Isoptericola</taxon>
    </lineage>
</organism>
<name>A0ABX2A805_9MICO</name>
<keyword evidence="3" id="KW-0560">Oxidoreductase</keyword>
<reference evidence="5 6" key="1">
    <citation type="submission" date="2020-05" db="EMBL/GenBank/DDBJ databases">
        <title>Genomic Encyclopedia of Type Strains, Phase III (KMG-III): the genomes of soil and plant-associated and newly described type strains.</title>
        <authorList>
            <person name="Whitman W."/>
        </authorList>
    </citation>
    <scope>NUCLEOTIDE SEQUENCE [LARGE SCALE GENOMIC DNA]</scope>
    <source>
        <strain evidence="5 6">KCTC 19046</strain>
    </source>
</reference>
<dbReference type="RefSeq" id="WP_343036421.1">
    <property type="nucleotide sequence ID" value="NZ_BAAAML010000005.1"/>
</dbReference>
<feature type="domain" description="Bacterial bifunctional deaminase-reductase C-terminal" evidence="4">
    <location>
        <begin position="37"/>
        <end position="217"/>
    </location>
</feature>
<dbReference type="PANTHER" id="PTHR38011">
    <property type="entry name" value="DIHYDROFOLATE REDUCTASE FAMILY PROTEIN (AFU_ORTHOLOGUE AFUA_8G06820)"/>
    <property type="match status" value="1"/>
</dbReference>
<protein>
    <submittedName>
        <fullName evidence="5">Riboflavin biosynthesis pyrimidine reductase</fullName>
    </submittedName>
</protein>
<evidence type="ECO:0000256" key="3">
    <source>
        <dbReference type="ARBA" id="ARBA00023002"/>
    </source>
</evidence>
<sequence>MSSTTPPLRLLLPEPEDVPADPAERRLASLYALPARRHVRANMIVSVDGGAWGDDGRSGSINDTADWRVFRVLRALADVVLVGAGTARDEGYTSLTRPRGLGHLAERPLELALVTRSGRLPGSVLDGARPPWVVTGAAGETSASAQVGADRVIVAGDGDTIDLAAGTAALAERGMSRVLCEGGPRLLASMLSADLVDELCLTTAPLLVGPGPGRIVAAAREAATARVRAARLAHLLAAPSGTQLARWDLRGHPEAHRAPAATVP</sequence>
<dbReference type="EMBL" id="JABEZU010000003">
    <property type="protein sequence ID" value="NOV97907.1"/>
    <property type="molecule type" value="Genomic_DNA"/>
</dbReference>
<dbReference type="SUPFAM" id="SSF53597">
    <property type="entry name" value="Dihydrofolate reductase-like"/>
    <property type="match status" value="1"/>
</dbReference>
<dbReference type="InterPro" id="IPR050765">
    <property type="entry name" value="Riboflavin_Biosynth_HTPR"/>
</dbReference>
<evidence type="ECO:0000313" key="5">
    <source>
        <dbReference type="EMBL" id="NOV97907.1"/>
    </source>
</evidence>
<proteinExistence type="predicted"/>
<evidence type="ECO:0000259" key="4">
    <source>
        <dbReference type="Pfam" id="PF01872"/>
    </source>
</evidence>
<dbReference type="PANTHER" id="PTHR38011:SF7">
    <property type="entry name" value="2,5-DIAMINO-6-RIBOSYLAMINO-4(3H)-PYRIMIDINONE 5'-PHOSPHATE REDUCTASE"/>
    <property type="match status" value="1"/>
</dbReference>
<accession>A0ABX2A805</accession>
<dbReference type="Pfam" id="PF01872">
    <property type="entry name" value="RibD_C"/>
    <property type="match status" value="1"/>
</dbReference>
<comment type="caution">
    <text evidence="5">The sequence shown here is derived from an EMBL/GenBank/DDBJ whole genome shotgun (WGS) entry which is preliminary data.</text>
</comment>
<dbReference type="InterPro" id="IPR024072">
    <property type="entry name" value="DHFR-like_dom_sf"/>
</dbReference>
<gene>
    <name evidence="5" type="ORF">HDG69_002492</name>
</gene>
<keyword evidence="6" id="KW-1185">Reference proteome</keyword>
<evidence type="ECO:0000313" key="6">
    <source>
        <dbReference type="Proteomes" id="UP000757540"/>
    </source>
</evidence>
<dbReference type="Proteomes" id="UP000757540">
    <property type="component" value="Unassembled WGS sequence"/>
</dbReference>
<keyword evidence="2" id="KW-0521">NADP</keyword>
<comment type="pathway">
    <text evidence="1">Cofactor biosynthesis; riboflavin biosynthesis.</text>
</comment>
<evidence type="ECO:0000256" key="1">
    <source>
        <dbReference type="ARBA" id="ARBA00005104"/>
    </source>
</evidence>